<dbReference type="EMBL" id="LLXI01002046">
    <property type="protein sequence ID" value="PKY56045.1"/>
    <property type="molecule type" value="Genomic_DNA"/>
</dbReference>
<gene>
    <name evidence="1" type="ORF">RhiirA4_476029</name>
</gene>
<protein>
    <submittedName>
        <fullName evidence="1">Uncharacterized protein</fullName>
    </submittedName>
</protein>
<keyword evidence="2" id="KW-1185">Reference proteome</keyword>
<dbReference type="Proteomes" id="UP000234323">
    <property type="component" value="Unassembled WGS sequence"/>
</dbReference>
<dbReference type="AlphaFoldDB" id="A0A2I1HB25"/>
<name>A0A2I1HB25_9GLOM</name>
<reference evidence="1 2" key="1">
    <citation type="submission" date="2015-10" db="EMBL/GenBank/DDBJ databases">
        <title>Genome analyses suggest a sexual origin of heterokaryosis in a supposedly ancient asexual fungus.</title>
        <authorList>
            <person name="Ropars J."/>
            <person name="Sedzielewska K."/>
            <person name="Noel J."/>
            <person name="Charron P."/>
            <person name="Farinelli L."/>
            <person name="Marton T."/>
            <person name="Kruger M."/>
            <person name="Pelin A."/>
            <person name="Brachmann A."/>
            <person name="Corradi N."/>
        </authorList>
    </citation>
    <scope>NUCLEOTIDE SEQUENCE [LARGE SCALE GENOMIC DNA]</scope>
    <source>
        <strain evidence="1 2">A4</strain>
    </source>
</reference>
<organism evidence="1 2">
    <name type="scientific">Rhizophagus irregularis</name>
    <dbReference type="NCBI Taxonomy" id="588596"/>
    <lineage>
        <taxon>Eukaryota</taxon>
        <taxon>Fungi</taxon>
        <taxon>Fungi incertae sedis</taxon>
        <taxon>Mucoromycota</taxon>
        <taxon>Glomeromycotina</taxon>
        <taxon>Glomeromycetes</taxon>
        <taxon>Glomerales</taxon>
        <taxon>Glomeraceae</taxon>
        <taxon>Rhizophagus</taxon>
    </lineage>
</organism>
<comment type="caution">
    <text evidence="1">The sequence shown here is derived from an EMBL/GenBank/DDBJ whole genome shotgun (WGS) entry which is preliminary data.</text>
</comment>
<proteinExistence type="predicted"/>
<evidence type="ECO:0000313" key="1">
    <source>
        <dbReference type="EMBL" id="PKY56045.1"/>
    </source>
</evidence>
<sequence>MWELLRRVYNENFNKIPNRKDYKKVIENLWGFCYDNIKSQIWLKRCDDVAEIEKDEILKIIVKLEKQVEKDKIQKNNFNKKIKLVTKDRMIGRITEGISIKKDWHTIVKLA</sequence>
<evidence type="ECO:0000313" key="2">
    <source>
        <dbReference type="Proteomes" id="UP000234323"/>
    </source>
</evidence>
<accession>A0A2I1HB25</accession>